<reference evidence="1 2" key="1">
    <citation type="journal article" date="2021" name="Hortic Res">
        <title>High-quality reference genome and annotation aids understanding of berry development for evergreen blueberry (Vaccinium darrowii).</title>
        <authorList>
            <person name="Yu J."/>
            <person name="Hulse-Kemp A.M."/>
            <person name="Babiker E."/>
            <person name="Staton M."/>
        </authorList>
    </citation>
    <scope>NUCLEOTIDE SEQUENCE [LARGE SCALE GENOMIC DNA]</scope>
    <source>
        <strain evidence="2">cv. NJ 8807/NJ 8810</strain>
        <tissue evidence="1">Young leaf</tissue>
    </source>
</reference>
<protein>
    <submittedName>
        <fullName evidence="1">Uncharacterized protein</fullName>
    </submittedName>
</protein>
<organism evidence="1 2">
    <name type="scientific">Vaccinium darrowii</name>
    <dbReference type="NCBI Taxonomy" id="229202"/>
    <lineage>
        <taxon>Eukaryota</taxon>
        <taxon>Viridiplantae</taxon>
        <taxon>Streptophyta</taxon>
        <taxon>Embryophyta</taxon>
        <taxon>Tracheophyta</taxon>
        <taxon>Spermatophyta</taxon>
        <taxon>Magnoliopsida</taxon>
        <taxon>eudicotyledons</taxon>
        <taxon>Gunneridae</taxon>
        <taxon>Pentapetalae</taxon>
        <taxon>asterids</taxon>
        <taxon>Ericales</taxon>
        <taxon>Ericaceae</taxon>
        <taxon>Vaccinioideae</taxon>
        <taxon>Vaccinieae</taxon>
        <taxon>Vaccinium</taxon>
    </lineage>
</organism>
<evidence type="ECO:0000313" key="2">
    <source>
        <dbReference type="Proteomes" id="UP000828048"/>
    </source>
</evidence>
<dbReference type="EMBL" id="CM037156">
    <property type="protein sequence ID" value="KAH7837846.1"/>
    <property type="molecule type" value="Genomic_DNA"/>
</dbReference>
<keyword evidence="2" id="KW-1185">Reference proteome</keyword>
<comment type="caution">
    <text evidence="1">The sequence shown here is derived from an EMBL/GenBank/DDBJ whole genome shotgun (WGS) entry which is preliminary data.</text>
</comment>
<accession>A0ACB7XAS4</accession>
<name>A0ACB7XAS4_9ERIC</name>
<evidence type="ECO:0000313" key="1">
    <source>
        <dbReference type="EMBL" id="KAH7837846.1"/>
    </source>
</evidence>
<gene>
    <name evidence="1" type="ORF">Vadar_018696</name>
</gene>
<proteinExistence type="predicted"/>
<sequence>MEDWHKVKKCCLSHPPSFSTTTQQSQLIWRRNPGRQKTKPSQKTEENRRKHQARKQKKELMGFLSHVLLLLLLCTIHAESEDPSGVFCNTNTNISSNQISSNINRLLPQLVQGTIQNGYIATSVGKAENQVYGLAQCRADVVGNDCKTCIEGAAMEIRKRCPNQADARIWYDYCFLRYDIKDFFGIVDTGFGILYANVENVTDPDTFNKELGSLIDRISSKATEAGNKGNGRGKTKLTPFLTLYALVQCTRDLSPLPCSQCLAIAVGNFNSPNFCSNKKGCRVLYSSCYVRYELYPFYFPLDSQAEAANASLAYYVSVVTKP</sequence>
<dbReference type="Proteomes" id="UP000828048">
    <property type="component" value="Chromosome 6"/>
</dbReference>